<proteinExistence type="predicted"/>
<dbReference type="KEGG" id="pru:PRU_2361"/>
<dbReference type="AlphaFoldDB" id="D5EVW1"/>
<evidence type="ECO:0000259" key="1">
    <source>
        <dbReference type="PROSITE" id="PS51750"/>
    </source>
</evidence>
<organism evidence="2 3">
    <name type="scientific">Xylanibacter ruminicola (strain ATCC 19189 / DSM 19721 / CIP 105475 / JCM 8958 / 23)</name>
    <name type="common">Prevotella ruminicola</name>
    <dbReference type="NCBI Taxonomy" id="264731"/>
    <lineage>
        <taxon>Bacteria</taxon>
        <taxon>Pseudomonadati</taxon>
        <taxon>Bacteroidota</taxon>
        <taxon>Bacteroidia</taxon>
        <taxon>Bacteroidales</taxon>
        <taxon>Prevotellaceae</taxon>
        <taxon>Xylanibacter</taxon>
    </lineage>
</organism>
<reference evidence="2 3" key="1">
    <citation type="journal article" date="2010" name="Microb. Ecol.">
        <title>Comparative genome analysis of Prevotella ruminicola and Prevotella bryantii: insights into their environmental niche.</title>
        <authorList>
            <consortium name="North American Consortium for Rumen Bacteria"/>
            <person name="Purushe J."/>
            <person name="Fouts D.E."/>
            <person name="Morrison M."/>
            <person name="White B.A."/>
            <person name="Mackie R.I."/>
            <person name="Coutinho P.M."/>
            <person name="Henrissat B."/>
            <person name="Nelson K.E."/>
        </authorList>
    </citation>
    <scope>NUCLEOTIDE SEQUENCE [LARGE SCALE GENOMIC DNA]</scope>
    <source>
        <strain evidence="3">ATCC 19189 / JCM 8958 / 23</strain>
    </source>
</reference>
<dbReference type="Pfam" id="PF02498">
    <property type="entry name" value="Bro-N"/>
    <property type="match status" value="1"/>
</dbReference>
<feature type="domain" description="Bro-N" evidence="1">
    <location>
        <begin position="25"/>
        <end position="125"/>
    </location>
</feature>
<dbReference type="PANTHER" id="PTHR36180:SF2">
    <property type="entry name" value="BRO FAMILY PROTEIN"/>
    <property type="match status" value="1"/>
</dbReference>
<dbReference type="HOGENOM" id="CLU_046670_12_3_10"/>
<dbReference type="InterPro" id="IPR003497">
    <property type="entry name" value="BRO_N_domain"/>
</dbReference>
<dbReference type="Proteomes" id="UP000000927">
    <property type="component" value="Chromosome"/>
</dbReference>
<name>D5EVW1_XYLR2</name>
<dbReference type="eggNOG" id="COG3617">
    <property type="taxonomic scope" value="Bacteria"/>
</dbReference>
<dbReference type="PROSITE" id="PS51750">
    <property type="entry name" value="BRO_N"/>
    <property type="match status" value="1"/>
</dbReference>
<dbReference type="SMART" id="SM01040">
    <property type="entry name" value="Bro-N"/>
    <property type="match status" value="1"/>
</dbReference>
<evidence type="ECO:0000313" key="3">
    <source>
        <dbReference type="Proteomes" id="UP000000927"/>
    </source>
</evidence>
<gene>
    <name evidence="2" type="ordered locus">PRU_2361</name>
</gene>
<dbReference type="PANTHER" id="PTHR36180">
    <property type="entry name" value="DNA-BINDING PROTEIN-RELATED-RELATED"/>
    <property type="match status" value="1"/>
</dbReference>
<protein>
    <submittedName>
        <fullName evidence="2">BRO domain protein</fullName>
    </submittedName>
</protein>
<sequence length="126" mass="13663">MTAFPKSKMTTLTLTTMTTGRGGPRFRAPSRFATVPTKPETFFVGKDVALALGDSKPENAISTHVDIEDKTTTLIQGTGSNYKSKVVIINESGLYSLILSSKLPQAKAFKRWVTSEVLPQIRQTGG</sequence>
<accession>D5EVW1</accession>
<dbReference type="EMBL" id="CP002006">
    <property type="protein sequence ID" value="ADE82749.1"/>
    <property type="molecule type" value="Genomic_DNA"/>
</dbReference>
<evidence type="ECO:0000313" key="2">
    <source>
        <dbReference type="EMBL" id="ADE82749.1"/>
    </source>
</evidence>
<keyword evidence="3" id="KW-1185">Reference proteome</keyword>